<dbReference type="RefSeq" id="WP_099563096.1">
    <property type="nucleotide sequence ID" value="NZ_JAMFLZ010000005.1"/>
</dbReference>
<feature type="domain" description="DUF2007" evidence="1">
    <location>
        <begin position="10"/>
        <end position="73"/>
    </location>
</feature>
<organism evidence="2 3">
    <name type="scientific">Jejuia spongiicola</name>
    <dbReference type="NCBI Taxonomy" id="2942207"/>
    <lineage>
        <taxon>Bacteria</taxon>
        <taxon>Pseudomonadati</taxon>
        <taxon>Bacteroidota</taxon>
        <taxon>Flavobacteriia</taxon>
        <taxon>Flavobacteriales</taxon>
        <taxon>Flavobacteriaceae</taxon>
        <taxon>Jejuia</taxon>
    </lineage>
</organism>
<dbReference type="InterPro" id="IPR018551">
    <property type="entry name" value="DUF2007"/>
</dbReference>
<protein>
    <submittedName>
        <fullName evidence="2">DUF2007 domain-containing protein</fullName>
    </submittedName>
</protein>
<comment type="caution">
    <text evidence="2">The sequence shown here is derived from an EMBL/GenBank/DDBJ whole genome shotgun (WGS) entry which is preliminary data.</text>
</comment>
<dbReference type="Pfam" id="PF09413">
    <property type="entry name" value="DUF2007"/>
    <property type="match status" value="1"/>
</dbReference>
<name>A0ABT0QFR9_9FLAO</name>
<sequence>MFDSNYIKIFTGSFIEVQRIISDLKKVDIIPVVKDQTESARLAGFGGGIVPGFQEVYIHKDELDKAVEIVENINASLKP</sequence>
<evidence type="ECO:0000259" key="1">
    <source>
        <dbReference type="Pfam" id="PF09413"/>
    </source>
</evidence>
<dbReference type="Proteomes" id="UP001165381">
    <property type="component" value="Unassembled WGS sequence"/>
</dbReference>
<reference evidence="2" key="1">
    <citation type="submission" date="2022-05" db="EMBL/GenBank/DDBJ databases">
        <authorList>
            <person name="Park J.-S."/>
        </authorList>
    </citation>
    <scope>NUCLEOTIDE SEQUENCE</scope>
    <source>
        <strain evidence="2">2012CJ34-3</strain>
    </source>
</reference>
<evidence type="ECO:0000313" key="3">
    <source>
        <dbReference type="Proteomes" id="UP001165381"/>
    </source>
</evidence>
<evidence type="ECO:0000313" key="2">
    <source>
        <dbReference type="EMBL" id="MCL6295841.1"/>
    </source>
</evidence>
<keyword evidence="3" id="KW-1185">Reference proteome</keyword>
<dbReference type="EMBL" id="JAMFLZ010000005">
    <property type="protein sequence ID" value="MCL6295841.1"/>
    <property type="molecule type" value="Genomic_DNA"/>
</dbReference>
<accession>A0ABT0QFR9</accession>
<proteinExistence type="predicted"/>
<gene>
    <name evidence="2" type="ORF">M3P09_12595</name>
</gene>